<reference evidence="2 3" key="2">
    <citation type="submission" date="2021-08" db="EMBL/GenBank/DDBJ databases">
        <title>Rheinheimera aquimaris sp. nov., isolated from seawater of the East Sea in Korea.</title>
        <authorList>
            <person name="Kim K.H."/>
            <person name="Wenting R."/>
            <person name="Kim K.R."/>
            <person name="Jeon C.O."/>
        </authorList>
    </citation>
    <scope>NUCLEOTIDE SEQUENCE [LARGE SCALE GENOMIC DNA]</scope>
    <source>
        <strain evidence="2 3">MA-13</strain>
    </source>
</reference>
<organism evidence="2 3">
    <name type="scientific">Rheinheimera maricola</name>
    <dbReference type="NCBI Taxonomy" id="2793282"/>
    <lineage>
        <taxon>Bacteria</taxon>
        <taxon>Pseudomonadati</taxon>
        <taxon>Pseudomonadota</taxon>
        <taxon>Gammaproteobacteria</taxon>
        <taxon>Chromatiales</taxon>
        <taxon>Chromatiaceae</taxon>
        <taxon>Rheinheimera</taxon>
    </lineage>
</organism>
<reference evidence="2 3" key="1">
    <citation type="submission" date="2020-12" db="EMBL/GenBank/DDBJ databases">
        <authorList>
            <person name="Ruan W."/>
            <person name="Khan S.A."/>
            <person name="Jeon C.O."/>
        </authorList>
    </citation>
    <scope>NUCLEOTIDE SEQUENCE [LARGE SCALE GENOMIC DNA]</scope>
    <source>
        <strain evidence="2 3">MA-13</strain>
    </source>
</reference>
<gene>
    <name evidence="2" type="ORF">I4W93_011225</name>
</gene>
<proteinExistence type="predicted"/>
<dbReference type="CDD" id="cd00093">
    <property type="entry name" value="HTH_XRE"/>
    <property type="match status" value="1"/>
</dbReference>
<name>A0ABS7XAQ7_9GAMM</name>
<sequence>MSRFREERERLAIQQADLAEKIDVTRRTISRWENDDAPIPSDKLAQCALLGFNINYVVTGEREPQPDSYYSKKEVEDAMHEWLSDAKSLGAIEIDSRQTYEFLLSLYMRNLAKVSGAKNSARPAEERDKKIG</sequence>
<dbReference type="Proteomes" id="UP000663814">
    <property type="component" value="Unassembled WGS sequence"/>
</dbReference>
<comment type="caution">
    <text evidence="2">The sequence shown here is derived from an EMBL/GenBank/DDBJ whole genome shotgun (WGS) entry which is preliminary data.</text>
</comment>
<protein>
    <submittedName>
        <fullName evidence="2">Helix-turn-helix transcriptional regulator</fullName>
    </submittedName>
</protein>
<dbReference type="EMBL" id="JAERPS020000003">
    <property type="protein sequence ID" value="MBZ9612165.1"/>
    <property type="molecule type" value="Genomic_DNA"/>
</dbReference>
<evidence type="ECO:0000313" key="2">
    <source>
        <dbReference type="EMBL" id="MBZ9612165.1"/>
    </source>
</evidence>
<dbReference type="Pfam" id="PF01381">
    <property type="entry name" value="HTH_3"/>
    <property type="match status" value="1"/>
</dbReference>
<evidence type="ECO:0000259" key="1">
    <source>
        <dbReference type="PROSITE" id="PS50943"/>
    </source>
</evidence>
<keyword evidence="3" id="KW-1185">Reference proteome</keyword>
<dbReference type="Gene3D" id="1.10.260.40">
    <property type="entry name" value="lambda repressor-like DNA-binding domains"/>
    <property type="match status" value="1"/>
</dbReference>
<dbReference type="RefSeq" id="WP_205310831.1">
    <property type="nucleotide sequence ID" value="NZ_JAERPS020000003.1"/>
</dbReference>
<feature type="domain" description="HTH cro/C1-type" evidence="1">
    <location>
        <begin position="4"/>
        <end position="57"/>
    </location>
</feature>
<dbReference type="SMART" id="SM00530">
    <property type="entry name" value="HTH_XRE"/>
    <property type="match status" value="1"/>
</dbReference>
<evidence type="ECO:0000313" key="3">
    <source>
        <dbReference type="Proteomes" id="UP000663814"/>
    </source>
</evidence>
<dbReference type="InterPro" id="IPR001387">
    <property type="entry name" value="Cro/C1-type_HTH"/>
</dbReference>
<dbReference type="SUPFAM" id="SSF47413">
    <property type="entry name" value="lambda repressor-like DNA-binding domains"/>
    <property type="match status" value="1"/>
</dbReference>
<dbReference type="PROSITE" id="PS50943">
    <property type="entry name" value="HTH_CROC1"/>
    <property type="match status" value="1"/>
</dbReference>
<dbReference type="InterPro" id="IPR010982">
    <property type="entry name" value="Lambda_DNA-bd_dom_sf"/>
</dbReference>
<accession>A0ABS7XAQ7</accession>